<keyword evidence="2 6" id="KW-1003">Cell membrane</keyword>
<dbReference type="InterPro" id="IPR032816">
    <property type="entry name" value="VTT_dom"/>
</dbReference>
<feature type="transmembrane region" description="Helical" evidence="6">
    <location>
        <begin position="94"/>
        <end position="119"/>
    </location>
</feature>
<accession>A0A2S8FM42</accession>
<evidence type="ECO:0000313" key="9">
    <source>
        <dbReference type="Proteomes" id="UP000240009"/>
    </source>
</evidence>
<name>A0A2S8FM42_9BACT</name>
<protein>
    <recommendedName>
        <fullName evidence="6">TVP38/TMEM64 family membrane protein</fullName>
    </recommendedName>
</protein>
<dbReference type="Pfam" id="PF09335">
    <property type="entry name" value="VTT_dom"/>
    <property type="match status" value="1"/>
</dbReference>
<feature type="transmembrane region" description="Helical" evidence="6">
    <location>
        <begin position="177"/>
        <end position="197"/>
    </location>
</feature>
<dbReference type="GO" id="GO:0005886">
    <property type="term" value="C:plasma membrane"/>
    <property type="evidence" value="ECO:0007669"/>
    <property type="project" value="UniProtKB-SubCell"/>
</dbReference>
<dbReference type="AlphaFoldDB" id="A0A2S8FM42"/>
<dbReference type="InterPro" id="IPR015414">
    <property type="entry name" value="TMEM64"/>
</dbReference>
<keyword evidence="4 6" id="KW-1133">Transmembrane helix</keyword>
<comment type="caution">
    <text evidence="8">The sequence shown here is derived from an EMBL/GenBank/DDBJ whole genome shotgun (WGS) entry which is preliminary data.</text>
</comment>
<proteinExistence type="inferred from homology"/>
<evidence type="ECO:0000313" key="8">
    <source>
        <dbReference type="EMBL" id="PQO33236.1"/>
    </source>
</evidence>
<dbReference type="PANTHER" id="PTHR12677">
    <property type="entry name" value="GOLGI APPARATUS MEMBRANE PROTEIN TVP38-RELATED"/>
    <property type="match status" value="1"/>
</dbReference>
<dbReference type="Proteomes" id="UP000240009">
    <property type="component" value="Unassembled WGS sequence"/>
</dbReference>
<evidence type="ECO:0000256" key="3">
    <source>
        <dbReference type="ARBA" id="ARBA00022692"/>
    </source>
</evidence>
<comment type="subcellular location">
    <subcellularLocation>
        <location evidence="1 6">Cell membrane</location>
        <topology evidence="1 6">Multi-pass membrane protein</topology>
    </subcellularLocation>
</comment>
<evidence type="ECO:0000259" key="7">
    <source>
        <dbReference type="Pfam" id="PF09335"/>
    </source>
</evidence>
<evidence type="ECO:0000256" key="1">
    <source>
        <dbReference type="ARBA" id="ARBA00004651"/>
    </source>
</evidence>
<reference evidence="8 9" key="1">
    <citation type="submission" date="2018-02" db="EMBL/GenBank/DDBJ databases">
        <title>Comparative genomes isolates from brazilian mangrove.</title>
        <authorList>
            <person name="Araujo J.E."/>
            <person name="Taketani R.G."/>
            <person name="Silva M.C.P."/>
            <person name="Loureco M.V."/>
            <person name="Andreote F.D."/>
        </authorList>
    </citation>
    <scope>NUCLEOTIDE SEQUENCE [LARGE SCALE GENOMIC DNA]</scope>
    <source>
        <strain evidence="8 9">HEX-2 MGV</strain>
    </source>
</reference>
<feature type="transmembrane region" description="Helical" evidence="6">
    <location>
        <begin position="27"/>
        <end position="46"/>
    </location>
</feature>
<feature type="domain" description="VTT" evidence="7">
    <location>
        <begin position="82"/>
        <end position="200"/>
    </location>
</feature>
<dbReference type="EMBL" id="PUIA01000035">
    <property type="protein sequence ID" value="PQO33236.1"/>
    <property type="molecule type" value="Genomic_DNA"/>
</dbReference>
<dbReference type="OrthoDB" id="526867at2"/>
<gene>
    <name evidence="8" type="ORF">C5Y96_10305</name>
</gene>
<feature type="transmembrane region" description="Helical" evidence="6">
    <location>
        <begin position="269"/>
        <end position="288"/>
    </location>
</feature>
<organism evidence="8 9">
    <name type="scientific">Blastopirellula marina</name>
    <dbReference type="NCBI Taxonomy" id="124"/>
    <lineage>
        <taxon>Bacteria</taxon>
        <taxon>Pseudomonadati</taxon>
        <taxon>Planctomycetota</taxon>
        <taxon>Planctomycetia</taxon>
        <taxon>Pirellulales</taxon>
        <taxon>Pirellulaceae</taxon>
        <taxon>Blastopirellula</taxon>
    </lineage>
</organism>
<dbReference type="PANTHER" id="PTHR12677:SF59">
    <property type="entry name" value="GOLGI APPARATUS MEMBRANE PROTEIN TVP38-RELATED"/>
    <property type="match status" value="1"/>
</dbReference>
<evidence type="ECO:0000256" key="6">
    <source>
        <dbReference type="RuleBase" id="RU366058"/>
    </source>
</evidence>
<evidence type="ECO:0000256" key="2">
    <source>
        <dbReference type="ARBA" id="ARBA00022475"/>
    </source>
</evidence>
<evidence type="ECO:0000256" key="5">
    <source>
        <dbReference type="ARBA" id="ARBA00023136"/>
    </source>
</evidence>
<comment type="similarity">
    <text evidence="6">Belongs to the TVP38/TMEM64 family.</text>
</comment>
<sequence length="305" mass="32929">MNAHLASDSAASREVPPDAVAIWLQRVRWIAVLVGAVCLVVFVRSLPTKDLIASLQSWISSLGVWGPVVLTLTYIVATVLLVPGTILTLVAGAIYGLGVGTVIVSIGSTIGASLCFLIARYAARERVARWAQRYPLFQAIDSAIGEGGWKIVALLRLSPAIPFNVQNYLYGLTPVRFWPYVTASWLAMLPGTFLYVYLGHITGAALSQQRERTPLEWALLGIGLAATVLVSVYIARLARSKIHDQVTDSTAAEPSASEPSETSEPLPRYIGRTLLLIGLALILVLLAINSQPIEAWLNAHPREAL</sequence>
<dbReference type="RefSeq" id="WP_105352802.1">
    <property type="nucleotide sequence ID" value="NZ_PUIA01000035.1"/>
</dbReference>
<keyword evidence="3 6" id="KW-0812">Transmembrane</keyword>
<feature type="transmembrane region" description="Helical" evidence="6">
    <location>
        <begin position="217"/>
        <end position="235"/>
    </location>
</feature>
<keyword evidence="5 6" id="KW-0472">Membrane</keyword>
<evidence type="ECO:0000256" key="4">
    <source>
        <dbReference type="ARBA" id="ARBA00022989"/>
    </source>
</evidence>
<feature type="transmembrane region" description="Helical" evidence="6">
    <location>
        <begin position="58"/>
        <end position="82"/>
    </location>
</feature>